<protein>
    <submittedName>
        <fullName evidence="1">Uncharacterized protein</fullName>
    </submittedName>
</protein>
<organism evidence="1 2">
    <name type="scientific">Brenthis ino</name>
    <name type="common">lesser marbled fritillary</name>
    <dbReference type="NCBI Taxonomy" id="405034"/>
    <lineage>
        <taxon>Eukaryota</taxon>
        <taxon>Metazoa</taxon>
        <taxon>Ecdysozoa</taxon>
        <taxon>Arthropoda</taxon>
        <taxon>Hexapoda</taxon>
        <taxon>Insecta</taxon>
        <taxon>Pterygota</taxon>
        <taxon>Neoptera</taxon>
        <taxon>Endopterygota</taxon>
        <taxon>Lepidoptera</taxon>
        <taxon>Glossata</taxon>
        <taxon>Ditrysia</taxon>
        <taxon>Papilionoidea</taxon>
        <taxon>Nymphalidae</taxon>
        <taxon>Heliconiinae</taxon>
        <taxon>Argynnini</taxon>
        <taxon>Brenthis</taxon>
    </lineage>
</organism>
<accession>A0A8J9V1Q4</accession>
<feature type="non-terminal residue" evidence="1">
    <location>
        <position position="82"/>
    </location>
</feature>
<proteinExistence type="predicted"/>
<dbReference type="Proteomes" id="UP000838878">
    <property type="component" value="Chromosome 7"/>
</dbReference>
<gene>
    <name evidence="1" type="ORF">BINO364_LOCUS13891</name>
</gene>
<name>A0A8J9V1Q4_9NEOP</name>
<sequence length="82" mass="9152">MCSIRSRHRPARWGGSASARCLRNEKNFHVSKLSHVLNAKWLIAGCTDGVRGQRQHVPALLVCHTRVDVFDNSSLISVESIN</sequence>
<evidence type="ECO:0000313" key="2">
    <source>
        <dbReference type="Proteomes" id="UP000838878"/>
    </source>
</evidence>
<evidence type="ECO:0000313" key="1">
    <source>
        <dbReference type="EMBL" id="CAH0728704.1"/>
    </source>
</evidence>
<keyword evidence="2" id="KW-1185">Reference proteome</keyword>
<reference evidence="1" key="1">
    <citation type="submission" date="2021-12" db="EMBL/GenBank/DDBJ databases">
        <authorList>
            <person name="Martin H S."/>
        </authorList>
    </citation>
    <scope>NUCLEOTIDE SEQUENCE</scope>
</reference>
<dbReference type="AlphaFoldDB" id="A0A8J9V1Q4"/>
<dbReference type="EMBL" id="OV170227">
    <property type="protein sequence ID" value="CAH0728704.1"/>
    <property type="molecule type" value="Genomic_DNA"/>
</dbReference>